<dbReference type="AlphaFoldDB" id="A0A7T8BAF1"/>
<dbReference type="Proteomes" id="UP000595917">
    <property type="component" value="Chromosome"/>
</dbReference>
<dbReference type="PROSITE" id="PS51257">
    <property type="entry name" value="PROKAR_LIPOPROTEIN"/>
    <property type="match status" value="1"/>
</dbReference>
<reference evidence="1" key="1">
    <citation type="submission" date="2021-01" db="EMBL/GenBank/DDBJ databases">
        <title>Description of Breznakiella homolactica.</title>
        <authorList>
            <person name="Song Y."/>
            <person name="Brune A."/>
        </authorList>
    </citation>
    <scope>NUCLEOTIDE SEQUENCE</scope>
    <source>
        <strain evidence="1">RmG30</strain>
    </source>
</reference>
<dbReference type="KEGG" id="bhc:JFL75_20645"/>
<evidence type="ECO:0000313" key="2">
    <source>
        <dbReference type="Proteomes" id="UP000595917"/>
    </source>
</evidence>
<sequence length="435" mass="48848">MHRFPILLSVTVILLFSCASTGHYDKVDSAVARGDYADAYAKLEDSKSSYRNNDQVLYYLDAGMLAHYAGDYETSSQRLQSGEQAIERAFTKSITMEIGTYLVNDMTQEYAGEDYEDIYLNAFNALNYYHRGSLEGALVEVRRMNNKLQYISTKYGTMITNLQREALESSSEIPYDPAAVTVHFSNSALGRYLGMLFYRGEGHWDDARIDRDQVKLAFANQPDLYPFPLPASLDGELDVPRDKARLNVIGFSGLSPVKVEETLRLPIGNSSYVKIALPVMVSRTSAVQRAEVVLDTGEYFPLELIEDIDAVARETFKQKAGMIYLKSSIRAMTKAGASAVFDQQSKKSNGNESALFMLLSLGTQIYAEASEQADLRISRYFPGKALVGGITLDPGVYSYTVNFYDFRNHLIFQERFENQELYASRLNLTEVVCLN</sequence>
<gene>
    <name evidence="1" type="ORF">JFL75_20645</name>
</gene>
<dbReference type="RefSeq" id="WP_215626612.1">
    <property type="nucleotide sequence ID" value="NZ_CP067089.2"/>
</dbReference>
<name>A0A7T8BAF1_9SPIR</name>
<dbReference type="EMBL" id="CP067089">
    <property type="protein sequence ID" value="QQO09306.1"/>
    <property type="molecule type" value="Genomic_DNA"/>
</dbReference>
<organism evidence="1 2">
    <name type="scientific">Breznakiella homolactica</name>
    <dbReference type="NCBI Taxonomy" id="2798577"/>
    <lineage>
        <taxon>Bacteria</taxon>
        <taxon>Pseudomonadati</taxon>
        <taxon>Spirochaetota</taxon>
        <taxon>Spirochaetia</taxon>
        <taxon>Spirochaetales</taxon>
        <taxon>Breznakiellaceae</taxon>
        <taxon>Breznakiella</taxon>
    </lineage>
</organism>
<accession>A0A7T8BAF1</accession>
<protein>
    <submittedName>
        <fullName evidence="1">Uncharacterized protein</fullName>
    </submittedName>
</protein>
<keyword evidence="2" id="KW-1185">Reference proteome</keyword>
<proteinExistence type="predicted"/>
<evidence type="ECO:0000313" key="1">
    <source>
        <dbReference type="EMBL" id="QQO09306.1"/>
    </source>
</evidence>